<comment type="caution">
    <text evidence="4">The sequence shown here is derived from an EMBL/GenBank/DDBJ whole genome shotgun (WGS) entry which is preliminary data.</text>
</comment>
<accession>A0A8T1RVR7</accession>
<dbReference type="FunFam" id="1.20.5.690:FF:000001">
    <property type="entry name" value="Importin subunit alpha"/>
    <property type="match status" value="1"/>
</dbReference>
<dbReference type="GO" id="GO:0061608">
    <property type="term" value="F:nuclear import signal receptor activity"/>
    <property type="evidence" value="ECO:0007669"/>
    <property type="project" value="InterPro"/>
</dbReference>
<name>A0A8T1RVR7_CHESE</name>
<organism evidence="4 5">
    <name type="scientific">Chelydra serpentina</name>
    <name type="common">Snapping turtle</name>
    <name type="synonym">Testudo serpentina</name>
    <dbReference type="NCBI Taxonomy" id="8475"/>
    <lineage>
        <taxon>Eukaryota</taxon>
        <taxon>Metazoa</taxon>
        <taxon>Chordata</taxon>
        <taxon>Craniata</taxon>
        <taxon>Vertebrata</taxon>
        <taxon>Euteleostomi</taxon>
        <taxon>Archelosauria</taxon>
        <taxon>Testudinata</taxon>
        <taxon>Testudines</taxon>
        <taxon>Cryptodira</taxon>
        <taxon>Durocryptodira</taxon>
        <taxon>Americhelydia</taxon>
        <taxon>Chelydroidea</taxon>
        <taxon>Chelydridae</taxon>
        <taxon>Chelydra</taxon>
    </lineage>
</organism>
<dbReference type="EMBL" id="JAHGAV010004498">
    <property type="protein sequence ID" value="KAG6920691.1"/>
    <property type="molecule type" value="Genomic_DNA"/>
</dbReference>
<evidence type="ECO:0000313" key="5">
    <source>
        <dbReference type="Proteomes" id="UP000765507"/>
    </source>
</evidence>
<dbReference type="OrthoDB" id="29145at2759"/>
<proteinExistence type="predicted"/>
<feature type="compositionally biased region" description="Basic and acidic residues" evidence="2">
    <location>
        <begin position="96"/>
        <end position="119"/>
    </location>
</feature>
<evidence type="ECO:0000256" key="2">
    <source>
        <dbReference type="SAM" id="MobiDB-lite"/>
    </source>
</evidence>
<dbReference type="PROSITE" id="PS51214">
    <property type="entry name" value="IBB"/>
    <property type="match status" value="1"/>
</dbReference>
<evidence type="ECO:0000259" key="3">
    <source>
        <dbReference type="PROSITE" id="PS51214"/>
    </source>
</evidence>
<evidence type="ECO:0000313" key="4">
    <source>
        <dbReference type="EMBL" id="KAG6920691.1"/>
    </source>
</evidence>
<gene>
    <name evidence="4" type="ORF">G0U57_014849</name>
</gene>
<dbReference type="InterPro" id="IPR002652">
    <property type="entry name" value="Importin-a_IBB"/>
</dbReference>
<evidence type="ECO:0000256" key="1">
    <source>
        <dbReference type="PROSITE-ProRule" id="PRU00561"/>
    </source>
</evidence>
<sequence>MMGFVVFWGRRRLVTGSTSLDLGAQGLLGRRDSAAGLRPPFWMANLSGRRSALRQSGAGLSEAAGAAAVSMDTMASPGKDNYRIKSYKNNALNPQEMRRRREEDGIQLRKQKREEQVGF</sequence>
<dbReference type="Pfam" id="PF01749">
    <property type="entry name" value="IBB"/>
    <property type="match status" value="1"/>
</dbReference>
<feature type="domain" description="IBB" evidence="3">
    <location>
        <begin position="67"/>
        <end position="119"/>
    </location>
</feature>
<keyword evidence="5" id="KW-1185">Reference proteome</keyword>
<reference evidence="4 5" key="1">
    <citation type="journal article" date="2020" name="G3 (Bethesda)">
        <title>Draft Genome of the Common Snapping Turtle, Chelydra serpentina, a Model for Phenotypic Plasticity in Reptiles.</title>
        <authorList>
            <person name="Das D."/>
            <person name="Singh S.K."/>
            <person name="Bierstedt J."/>
            <person name="Erickson A."/>
            <person name="Galli G.L.J."/>
            <person name="Crossley D.A. 2nd"/>
            <person name="Rhen T."/>
        </authorList>
    </citation>
    <scope>NUCLEOTIDE SEQUENCE [LARGE SCALE GENOMIC DNA]</scope>
    <source>
        <strain evidence="4">KW</strain>
    </source>
</reference>
<dbReference type="GO" id="GO:0006606">
    <property type="term" value="P:protein import into nucleus"/>
    <property type="evidence" value="ECO:0007669"/>
    <property type="project" value="InterPro"/>
</dbReference>
<dbReference type="Gene3D" id="1.20.5.690">
    <property type="entry name" value="Importin-alpha, importin-beta-binding domain"/>
    <property type="match status" value="1"/>
</dbReference>
<dbReference type="Proteomes" id="UP000765507">
    <property type="component" value="Unassembled WGS sequence"/>
</dbReference>
<dbReference type="InterPro" id="IPR036975">
    <property type="entry name" value="Importin-a_IBB_sf"/>
</dbReference>
<protein>
    <submittedName>
        <fullName evidence="4">Karyopherin (Importin) alpha 6</fullName>
    </submittedName>
</protein>
<dbReference type="AlphaFoldDB" id="A0A8T1RVR7"/>
<feature type="region of interest" description="Disordered" evidence="2">
    <location>
        <begin position="75"/>
        <end position="119"/>
    </location>
</feature>
<keyword evidence="1" id="KW-0813">Transport</keyword>